<accession>A0A1I7XTM2</accession>
<sequence>MKRVCAPNNPAFTRLIDCLRERPSAGLDCYAMMIIGTDTLQRMHRHDSYRWTNPSGYGATDSH</sequence>
<reference evidence="2" key="1">
    <citation type="submission" date="2016-11" db="UniProtKB">
        <authorList>
            <consortium name="WormBaseParasite"/>
        </authorList>
    </citation>
    <scope>IDENTIFICATION</scope>
</reference>
<organism evidence="1 2">
    <name type="scientific">Heterorhabditis bacteriophora</name>
    <name type="common">Entomopathogenic nematode worm</name>
    <dbReference type="NCBI Taxonomy" id="37862"/>
    <lineage>
        <taxon>Eukaryota</taxon>
        <taxon>Metazoa</taxon>
        <taxon>Ecdysozoa</taxon>
        <taxon>Nematoda</taxon>
        <taxon>Chromadorea</taxon>
        <taxon>Rhabditida</taxon>
        <taxon>Rhabditina</taxon>
        <taxon>Rhabditomorpha</taxon>
        <taxon>Strongyloidea</taxon>
        <taxon>Heterorhabditidae</taxon>
        <taxon>Heterorhabditis</taxon>
    </lineage>
</organism>
<proteinExistence type="predicted"/>
<name>A0A1I7XTM2_HETBA</name>
<evidence type="ECO:0000313" key="2">
    <source>
        <dbReference type="WBParaSite" id="Hba_20681"/>
    </source>
</evidence>
<evidence type="ECO:0000313" key="1">
    <source>
        <dbReference type="Proteomes" id="UP000095283"/>
    </source>
</evidence>
<dbReference type="AlphaFoldDB" id="A0A1I7XTM2"/>
<dbReference type="WBParaSite" id="Hba_20681">
    <property type="protein sequence ID" value="Hba_20681"/>
    <property type="gene ID" value="Hba_20681"/>
</dbReference>
<dbReference type="Proteomes" id="UP000095283">
    <property type="component" value="Unplaced"/>
</dbReference>
<keyword evidence="1" id="KW-1185">Reference proteome</keyword>
<protein>
    <submittedName>
        <fullName evidence="2">Transposase</fullName>
    </submittedName>
</protein>